<evidence type="ECO:0000256" key="1">
    <source>
        <dbReference type="SAM" id="MobiDB-lite"/>
    </source>
</evidence>
<organism evidence="2 3">
    <name type="scientific">Operophtera brumata</name>
    <name type="common">Winter moth</name>
    <name type="synonym">Phalaena brumata</name>
    <dbReference type="NCBI Taxonomy" id="104452"/>
    <lineage>
        <taxon>Eukaryota</taxon>
        <taxon>Metazoa</taxon>
        <taxon>Ecdysozoa</taxon>
        <taxon>Arthropoda</taxon>
        <taxon>Hexapoda</taxon>
        <taxon>Insecta</taxon>
        <taxon>Pterygota</taxon>
        <taxon>Neoptera</taxon>
        <taxon>Endopterygota</taxon>
        <taxon>Lepidoptera</taxon>
        <taxon>Glossata</taxon>
        <taxon>Ditrysia</taxon>
        <taxon>Geometroidea</taxon>
        <taxon>Geometridae</taxon>
        <taxon>Larentiinae</taxon>
        <taxon>Operophtera</taxon>
    </lineage>
</organism>
<reference evidence="2 3" key="1">
    <citation type="journal article" date="2015" name="Genome Biol. Evol.">
        <title>The genome of winter moth (Operophtera brumata) provides a genomic perspective on sexual dimorphism and phenology.</title>
        <authorList>
            <person name="Derks M.F."/>
            <person name="Smit S."/>
            <person name="Salis L."/>
            <person name="Schijlen E."/>
            <person name="Bossers A."/>
            <person name="Mateman C."/>
            <person name="Pijl A.S."/>
            <person name="de Ridder D."/>
            <person name="Groenen M.A."/>
            <person name="Visser M.E."/>
            <person name="Megens H.J."/>
        </authorList>
    </citation>
    <scope>NUCLEOTIDE SEQUENCE [LARGE SCALE GENOMIC DNA]</scope>
    <source>
        <strain evidence="2">WM2013NL</strain>
        <tissue evidence="2">Head and thorax</tissue>
    </source>
</reference>
<dbReference type="AlphaFoldDB" id="A0A0L7LB61"/>
<sequence>MYKDAPELSTTLRRSSSEFDLAEEKTLLVNPDCPVRIMLEYIRKKCNLGVFTNFDLCDENGSLMGLFNMDTYAYATDLRYLSGERSSENTSQSTATPPLKKKK</sequence>
<proteinExistence type="predicted"/>
<evidence type="ECO:0000313" key="3">
    <source>
        <dbReference type="Proteomes" id="UP000037510"/>
    </source>
</evidence>
<comment type="caution">
    <text evidence="2">The sequence shown here is derived from an EMBL/GenBank/DDBJ whole genome shotgun (WGS) entry which is preliminary data.</text>
</comment>
<gene>
    <name evidence="2" type="ORF">OBRU01_12192</name>
</gene>
<dbReference type="EMBL" id="JTDY01001953">
    <property type="protein sequence ID" value="KOB72461.1"/>
    <property type="molecule type" value="Genomic_DNA"/>
</dbReference>
<evidence type="ECO:0000313" key="2">
    <source>
        <dbReference type="EMBL" id="KOB72461.1"/>
    </source>
</evidence>
<dbReference type="PANTHER" id="PTHR33887">
    <property type="entry name" value="PB1 DOMAIN-CONTAINING PROTEIN"/>
    <property type="match status" value="1"/>
</dbReference>
<keyword evidence="3" id="KW-1185">Reference proteome</keyword>
<accession>A0A0L7LB61</accession>
<name>A0A0L7LB61_OPEBR</name>
<dbReference type="PANTHER" id="PTHR33887:SF4">
    <property type="entry name" value="AB2-183"/>
    <property type="match status" value="1"/>
</dbReference>
<dbReference type="Proteomes" id="UP000037510">
    <property type="component" value="Unassembled WGS sequence"/>
</dbReference>
<dbReference type="InterPro" id="IPR039471">
    <property type="entry name" value="CXorf65-like"/>
</dbReference>
<dbReference type="Pfam" id="PF15874">
    <property type="entry name" value="Il2rg"/>
    <property type="match status" value="1"/>
</dbReference>
<protein>
    <submittedName>
        <fullName evidence="2">Uncharacterized protein</fullName>
    </submittedName>
</protein>
<feature type="region of interest" description="Disordered" evidence="1">
    <location>
        <begin position="83"/>
        <end position="103"/>
    </location>
</feature>